<dbReference type="GO" id="GO:0016491">
    <property type="term" value="F:oxidoreductase activity"/>
    <property type="evidence" value="ECO:0007669"/>
    <property type="project" value="UniProtKB-KW"/>
</dbReference>
<evidence type="ECO:0000256" key="1">
    <source>
        <dbReference type="ARBA" id="ARBA00023002"/>
    </source>
</evidence>
<proteinExistence type="predicted"/>
<evidence type="ECO:0000313" key="5">
    <source>
        <dbReference type="Proteomes" id="UP000482487"/>
    </source>
</evidence>
<dbReference type="InterPro" id="IPR036291">
    <property type="entry name" value="NAD(P)-bd_dom_sf"/>
</dbReference>
<keyword evidence="1" id="KW-0560">Oxidoreductase</keyword>
<dbReference type="SUPFAM" id="SSF50129">
    <property type="entry name" value="GroES-like"/>
    <property type="match status" value="1"/>
</dbReference>
<dbReference type="SUPFAM" id="SSF51735">
    <property type="entry name" value="NAD(P)-binding Rossmann-fold domains"/>
    <property type="match status" value="1"/>
</dbReference>
<dbReference type="Pfam" id="PF00107">
    <property type="entry name" value="ADH_zinc_N"/>
    <property type="match status" value="1"/>
</dbReference>
<dbReference type="InterPro" id="IPR011032">
    <property type="entry name" value="GroES-like_sf"/>
</dbReference>
<dbReference type="Gene3D" id="3.40.50.720">
    <property type="entry name" value="NAD(P)-binding Rossmann-like Domain"/>
    <property type="match status" value="1"/>
</dbReference>
<evidence type="ECO:0000259" key="2">
    <source>
        <dbReference type="Pfam" id="PF00107"/>
    </source>
</evidence>
<evidence type="ECO:0000313" key="4">
    <source>
        <dbReference type="EMBL" id="MYL84368.1"/>
    </source>
</evidence>
<feature type="domain" description="Alcohol dehydrogenase-like C-terminal" evidence="2">
    <location>
        <begin position="212"/>
        <end position="338"/>
    </location>
</feature>
<comment type="caution">
    <text evidence="4">The sequence shown here is derived from an EMBL/GenBank/DDBJ whole genome shotgun (WGS) entry which is preliminary data.</text>
</comment>
<name>A0A7C9MK45_9BACT</name>
<dbReference type="Proteomes" id="UP000482487">
    <property type="component" value="Unassembled WGS sequence"/>
</dbReference>
<feature type="domain" description="Alcohol dehydrogenase-like N-terminal" evidence="3">
    <location>
        <begin position="45"/>
        <end position="173"/>
    </location>
</feature>
<accession>A0A7C9MK45</accession>
<keyword evidence="5" id="KW-1185">Reference proteome</keyword>
<dbReference type="EMBL" id="WVUD01000030">
    <property type="protein sequence ID" value="MYL84368.1"/>
    <property type="molecule type" value="Genomic_DNA"/>
</dbReference>
<dbReference type="InterPro" id="IPR050129">
    <property type="entry name" value="Zn_alcohol_dh"/>
</dbReference>
<dbReference type="Gene3D" id="3.90.180.10">
    <property type="entry name" value="Medium-chain alcohol dehydrogenases, catalytic domain"/>
    <property type="match status" value="1"/>
</dbReference>
<dbReference type="RefSeq" id="WP_160962327.1">
    <property type="nucleotide sequence ID" value="NZ_WVUD01000030.1"/>
</dbReference>
<dbReference type="InterPro" id="IPR013154">
    <property type="entry name" value="ADH-like_N"/>
</dbReference>
<gene>
    <name evidence="4" type="ORF">GTA51_14665</name>
</gene>
<protein>
    <submittedName>
        <fullName evidence="4">Alcohol dehydrogenase catalytic domain-containing protein</fullName>
    </submittedName>
</protein>
<dbReference type="OrthoDB" id="9774952at2"/>
<dbReference type="PANTHER" id="PTHR43401">
    <property type="entry name" value="L-THREONINE 3-DEHYDROGENASE"/>
    <property type="match status" value="1"/>
</dbReference>
<dbReference type="AlphaFoldDB" id="A0A7C9MK45"/>
<dbReference type="PANTHER" id="PTHR43401:SF2">
    <property type="entry name" value="L-THREONINE 3-DEHYDROGENASE"/>
    <property type="match status" value="1"/>
</dbReference>
<dbReference type="InterPro" id="IPR013149">
    <property type="entry name" value="ADH-like_C"/>
</dbReference>
<sequence>MLALHYRRSVPRYLASMLASKLAPRRFFPSVAPLALENIPFDPPKGWLALRPRLCGICGSDLGLLRGLESPLLEPYASLPFILGHEMVAELEQDAPQLGLTAGTRVVVEPGLPCETRGLPPCPSCQAGRYNRCERFLDGDLPPGSFLGFTRRAGGGMAERTAAHPSRLIAVPDGLCDEDAVLTDSLASALQPVLDHFPADGATVLIIGAGIVGQQVVRSLRGCGSQCRILVAARHPVQAVLAKAGGADMVLATRTRQELAAGIGARFLPTSLGGGNIEGGVDVVFDCVGSSRTFGDGLLALAAGGTYVMVGAGSRLTDVDISSLWFRELTIAGSSGCATGPDPRHPGQRVRTYALALELLASGRIPTKGLLTHTFALTDWKQAFQTAFDKRTANSVKVAFDMRR</sequence>
<organism evidence="4 5">
    <name type="scientific">Solidesulfovibrio aerotolerans</name>
    <dbReference type="NCBI Taxonomy" id="295255"/>
    <lineage>
        <taxon>Bacteria</taxon>
        <taxon>Pseudomonadati</taxon>
        <taxon>Thermodesulfobacteriota</taxon>
        <taxon>Desulfovibrionia</taxon>
        <taxon>Desulfovibrionales</taxon>
        <taxon>Desulfovibrionaceae</taxon>
        <taxon>Solidesulfovibrio</taxon>
    </lineage>
</organism>
<dbReference type="Pfam" id="PF08240">
    <property type="entry name" value="ADH_N"/>
    <property type="match status" value="1"/>
</dbReference>
<reference evidence="4 5" key="1">
    <citation type="submission" date="2020-01" db="EMBL/GenBank/DDBJ databases">
        <title>Genome sequence of Desulfovibrio aerotolerans DSM 16695(T).</title>
        <authorList>
            <person name="Karnachuk O."/>
            <person name="Avakyan M."/>
            <person name="Mardanov A."/>
            <person name="Kadnikov V."/>
            <person name="Ravin N."/>
        </authorList>
    </citation>
    <scope>NUCLEOTIDE SEQUENCE [LARGE SCALE GENOMIC DNA]</scope>
    <source>
        <strain evidence="4 5">DSM 16695</strain>
    </source>
</reference>
<evidence type="ECO:0000259" key="3">
    <source>
        <dbReference type="Pfam" id="PF08240"/>
    </source>
</evidence>